<evidence type="ECO:0000259" key="2">
    <source>
        <dbReference type="Pfam" id="PF21340"/>
    </source>
</evidence>
<feature type="domain" description="Cip1-like core" evidence="2">
    <location>
        <begin position="171"/>
        <end position="256"/>
    </location>
</feature>
<dbReference type="RefSeq" id="WP_344388369.1">
    <property type="nucleotide sequence ID" value="NZ_BAAASJ010000018.1"/>
</dbReference>
<gene>
    <name evidence="3" type="ORF">GCM10010307_14850</name>
</gene>
<dbReference type="Proteomes" id="UP001500151">
    <property type="component" value="Unassembled WGS sequence"/>
</dbReference>
<feature type="chain" id="PRO_5046492409" description="Cip1-like core domain-containing protein" evidence="1">
    <location>
        <begin position="28"/>
        <end position="265"/>
    </location>
</feature>
<keyword evidence="4" id="KW-1185">Reference proteome</keyword>
<dbReference type="InterPro" id="IPR048955">
    <property type="entry name" value="Cip1-like_core"/>
</dbReference>
<dbReference type="Gene3D" id="2.60.120.200">
    <property type="match status" value="1"/>
</dbReference>
<dbReference type="InterPro" id="IPR013320">
    <property type="entry name" value="ConA-like_dom_sf"/>
</dbReference>
<evidence type="ECO:0000313" key="3">
    <source>
        <dbReference type="EMBL" id="GAA2626691.1"/>
    </source>
</evidence>
<sequence length="265" mass="28207">MASLRKTAAALAAAAAALFAIPPTASAGPAPHDRHDAHGTLVRENFNRLPLGPVTAGRGWTTDAEGGTLAVAPSSTGHGRELRIRTEGNGHAFLVLDDLTLPGNSAWARMRLRVADYPTAPDWAHWTLAEASGSDSPTLVRPLGGQYVPTENANFFGVGSDLGPTGDWTAWKTSSPATAGKWQCVEFHLDATDNRVTVYLDGVEQPDLTVSTKNHGGTEDDFVFPTFDKLKLGWQLYQSDPTPSSYDLRLDDIALSTRRVGGCGA</sequence>
<reference evidence="4" key="1">
    <citation type="journal article" date="2019" name="Int. J. Syst. Evol. Microbiol.">
        <title>The Global Catalogue of Microorganisms (GCM) 10K type strain sequencing project: providing services to taxonomists for standard genome sequencing and annotation.</title>
        <authorList>
            <consortium name="The Broad Institute Genomics Platform"/>
            <consortium name="The Broad Institute Genome Sequencing Center for Infectious Disease"/>
            <person name="Wu L."/>
            <person name="Ma J."/>
        </authorList>
    </citation>
    <scope>NUCLEOTIDE SEQUENCE [LARGE SCALE GENOMIC DNA]</scope>
    <source>
        <strain evidence="4">JCM 4524</strain>
    </source>
</reference>
<evidence type="ECO:0000256" key="1">
    <source>
        <dbReference type="SAM" id="SignalP"/>
    </source>
</evidence>
<comment type="caution">
    <text evidence="3">The sequence shown here is derived from an EMBL/GenBank/DDBJ whole genome shotgun (WGS) entry which is preliminary data.</text>
</comment>
<accession>A0ABP6CX41</accession>
<organism evidence="3 4">
    <name type="scientific">Streptomyces vastus</name>
    <dbReference type="NCBI Taxonomy" id="285451"/>
    <lineage>
        <taxon>Bacteria</taxon>
        <taxon>Bacillati</taxon>
        <taxon>Actinomycetota</taxon>
        <taxon>Actinomycetes</taxon>
        <taxon>Kitasatosporales</taxon>
        <taxon>Streptomycetaceae</taxon>
        <taxon>Streptomyces</taxon>
    </lineage>
</organism>
<proteinExistence type="predicted"/>
<feature type="signal peptide" evidence="1">
    <location>
        <begin position="1"/>
        <end position="27"/>
    </location>
</feature>
<dbReference type="Pfam" id="PF21340">
    <property type="entry name" value="Polysacc_lyase-like"/>
    <property type="match status" value="1"/>
</dbReference>
<name>A0ABP6CX41_9ACTN</name>
<dbReference type="SUPFAM" id="SSF49899">
    <property type="entry name" value="Concanavalin A-like lectins/glucanases"/>
    <property type="match status" value="1"/>
</dbReference>
<keyword evidence="1" id="KW-0732">Signal</keyword>
<dbReference type="EMBL" id="BAAASJ010000018">
    <property type="protein sequence ID" value="GAA2626691.1"/>
    <property type="molecule type" value="Genomic_DNA"/>
</dbReference>
<protein>
    <recommendedName>
        <fullName evidence="2">Cip1-like core domain-containing protein</fullName>
    </recommendedName>
</protein>
<evidence type="ECO:0000313" key="4">
    <source>
        <dbReference type="Proteomes" id="UP001500151"/>
    </source>
</evidence>